<protein>
    <submittedName>
        <fullName evidence="2">Uncharacterized protein</fullName>
    </submittedName>
</protein>
<gene>
    <name evidence="2" type="ORF">GUJ93_ZPchr0012g21020</name>
</gene>
<comment type="caution">
    <text evidence="2">The sequence shown here is derived from an EMBL/GenBank/DDBJ whole genome shotgun (WGS) entry which is preliminary data.</text>
</comment>
<evidence type="ECO:0000313" key="2">
    <source>
        <dbReference type="EMBL" id="KAG8094460.1"/>
    </source>
</evidence>
<reference evidence="2" key="2">
    <citation type="submission" date="2021-02" db="EMBL/GenBank/DDBJ databases">
        <authorList>
            <person name="Kimball J.A."/>
            <person name="Haas M.W."/>
            <person name="Macchietto M."/>
            <person name="Kono T."/>
            <person name="Duquette J."/>
            <person name="Shao M."/>
        </authorList>
    </citation>
    <scope>NUCLEOTIDE SEQUENCE</scope>
    <source>
        <tissue evidence="2">Fresh leaf tissue</tissue>
    </source>
</reference>
<dbReference type="AlphaFoldDB" id="A0A8J5WNT7"/>
<keyword evidence="3" id="KW-1185">Reference proteome</keyword>
<name>A0A8J5WNT7_ZIZPA</name>
<dbReference type="Proteomes" id="UP000729402">
    <property type="component" value="Unassembled WGS sequence"/>
</dbReference>
<sequence>MGSPGPSRGRSTTIRSPQGLAMISPKHQSQYYFSHPSTCSTASVSLQRQYPYVPARSSSIPNQ</sequence>
<reference evidence="2" key="1">
    <citation type="journal article" date="2021" name="bioRxiv">
        <title>Whole Genome Assembly and Annotation of Northern Wild Rice, Zizania palustris L., Supports a Whole Genome Duplication in the Zizania Genus.</title>
        <authorList>
            <person name="Haas M."/>
            <person name="Kono T."/>
            <person name="Macchietto M."/>
            <person name="Millas R."/>
            <person name="McGilp L."/>
            <person name="Shao M."/>
            <person name="Duquette J."/>
            <person name="Hirsch C.N."/>
            <person name="Kimball J."/>
        </authorList>
    </citation>
    <scope>NUCLEOTIDE SEQUENCE</scope>
    <source>
        <tissue evidence="2">Fresh leaf tissue</tissue>
    </source>
</reference>
<organism evidence="2 3">
    <name type="scientific">Zizania palustris</name>
    <name type="common">Northern wild rice</name>
    <dbReference type="NCBI Taxonomy" id="103762"/>
    <lineage>
        <taxon>Eukaryota</taxon>
        <taxon>Viridiplantae</taxon>
        <taxon>Streptophyta</taxon>
        <taxon>Embryophyta</taxon>
        <taxon>Tracheophyta</taxon>
        <taxon>Spermatophyta</taxon>
        <taxon>Magnoliopsida</taxon>
        <taxon>Liliopsida</taxon>
        <taxon>Poales</taxon>
        <taxon>Poaceae</taxon>
        <taxon>BOP clade</taxon>
        <taxon>Oryzoideae</taxon>
        <taxon>Oryzeae</taxon>
        <taxon>Zizaniinae</taxon>
        <taxon>Zizania</taxon>
    </lineage>
</organism>
<evidence type="ECO:0000256" key="1">
    <source>
        <dbReference type="SAM" id="MobiDB-lite"/>
    </source>
</evidence>
<dbReference type="EMBL" id="JAAALK010000080">
    <property type="protein sequence ID" value="KAG8094460.1"/>
    <property type="molecule type" value="Genomic_DNA"/>
</dbReference>
<accession>A0A8J5WNT7</accession>
<proteinExistence type="predicted"/>
<feature type="region of interest" description="Disordered" evidence="1">
    <location>
        <begin position="1"/>
        <end position="20"/>
    </location>
</feature>
<evidence type="ECO:0000313" key="3">
    <source>
        <dbReference type="Proteomes" id="UP000729402"/>
    </source>
</evidence>